<dbReference type="CDD" id="cd00609">
    <property type="entry name" value="AAT_like"/>
    <property type="match status" value="1"/>
</dbReference>
<dbReference type="AlphaFoldDB" id="A0A379MQT2"/>
<evidence type="ECO:0000256" key="6">
    <source>
        <dbReference type="RuleBase" id="RU000481"/>
    </source>
</evidence>
<dbReference type="OrthoDB" id="9802328at2"/>
<dbReference type="Proteomes" id="UP000255233">
    <property type="component" value="Unassembled WGS sequence"/>
</dbReference>
<dbReference type="GO" id="GO:0008483">
    <property type="term" value="F:transaminase activity"/>
    <property type="evidence" value="ECO:0007669"/>
    <property type="project" value="UniProtKB-KW"/>
</dbReference>
<evidence type="ECO:0000256" key="2">
    <source>
        <dbReference type="ARBA" id="ARBA00007441"/>
    </source>
</evidence>
<dbReference type="STRING" id="880526.GCA_000427365_00240"/>
<evidence type="ECO:0000256" key="4">
    <source>
        <dbReference type="ARBA" id="ARBA00022679"/>
    </source>
</evidence>
<feature type="domain" description="Aminotransferase class I/classII large" evidence="7">
    <location>
        <begin position="33"/>
        <end position="366"/>
    </location>
</feature>
<evidence type="ECO:0000313" key="9">
    <source>
        <dbReference type="Proteomes" id="UP000255233"/>
    </source>
</evidence>
<comment type="cofactor">
    <cofactor evidence="1 6">
        <name>pyridoxal 5'-phosphate</name>
        <dbReference type="ChEBI" id="CHEBI:597326"/>
    </cofactor>
</comment>
<name>A0A379MQT2_9BACT</name>
<sequence length="399" mass="43802">MPKISRTGLSVPASPIRKLVPYAEEAKRRGVHVYHLNIGQPDIPTPDGALAAIRAIDVRTIAYTHSAGIASYREGLAQFYTRRGLPLAAGQIIVTTGGSEAILMGMLATCDKGDQIIVPEPYYANYNGFAAEAGVEIVPVRSFIDDDFALPPIAEFEKLVTDRTRAILICNPNNPTGYLYSPEELRQLREIVLKHDLFLMADEVYSDFCYDGATHCSVLSLDGMDEHVIMMDSISKRFSMCGARIGALVSRNPAVIDAALRMGQARLCAPYAGQVAAEAALHTPEDYFATVHDEYKARRDFMVHALRGMEGVKCPLPRGAFYTIAELPVDDADRFAQWMLEHFEYKGSTVMVAPASGFYAAPETGRHQVRLAYVLNIDDLKGAMEALEAGLKTYPGRTC</sequence>
<evidence type="ECO:0000313" key="8">
    <source>
        <dbReference type="EMBL" id="SUE33988.1"/>
    </source>
</evidence>
<gene>
    <name evidence="8" type="primary">aspC_2</name>
    <name evidence="8" type="ORF">NCTC11190_01205</name>
</gene>
<accession>A0A379MQT2</accession>
<dbReference type="PANTHER" id="PTHR46383">
    <property type="entry name" value="ASPARTATE AMINOTRANSFERASE"/>
    <property type="match status" value="1"/>
</dbReference>
<dbReference type="SUPFAM" id="SSF53383">
    <property type="entry name" value="PLP-dependent transferases"/>
    <property type="match status" value="1"/>
</dbReference>
<organism evidence="8 9">
    <name type="scientific">Rikenella microfusus</name>
    <dbReference type="NCBI Taxonomy" id="28139"/>
    <lineage>
        <taxon>Bacteria</taxon>
        <taxon>Pseudomonadati</taxon>
        <taxon>Bacteroidota</taxon>
        <taxon>Bacteroidia</taxon>
        <taxon>Bacteroidales</taxon>
        <taxon>Rikenellaceae</taxon>
        <taxon>Rikenella</taxon>
    </lineage>
</organism>
<keyword evidence="9" id="KW-1185">Reference proteome</keyword>
<proteinExistence type="inferred from homology"/>
<evidence type="ECO:0000256" key="1">
    <source>
        <dbReference type="ARBA" id="ARBA00001933"/>
    </source>
</evidence>
<reference evidence="8 9" key="1">
    <citation type="submission" date="2018-06" db="EMBL/GenBank/DDBJ databases">
        <authorList>
            <consortium name="Pathogen Informatics"/>
            <person name="Doyle S."/>
        </authorList>
    </citation>
    <scope>NUCLEOTIDE SEQUENCE [LARGE SCALE GENOMIC DNA]</scope>
    <source>
        <strain evidence="8 9">NCTC11190</strain>
    </source>
</reference>
<dbReference type="InterPro" id="IPR050596">
    <property type="entry name" value="AspAT/PAT-like"/>
</dbReference>
<dbReference type="Gene3D" id="3.90.1150.10">
    <property type="entry name" value="Aspartate Aminotransferase, domain 1"/>
    <property type="match status" value="1"/>
</dbReference>
<dbReference type="EC" id="2.6.1.-" evidence="6"/>
<dbReference type="EMBL" id="UGVL01000001">
    <property type="protein sequence ID" value="SUE33988.1"/>
    <property type="molecule type" value="Genomic_DNA"/>
</dbReference>
<dbReference type="GO" id="GO:0030170">
    <property type="term" value="F:pyridoxal phosphate binding"/>
    <property type="evidence" value="ECO:0007669"/>
    <property type="project" value="InterPro"/>
</dbReference>
<comment type="similarity">
    <text evidence="2 6">Belongs to the class-I pyridoxal-phosphate-dependent aminotransferase family.</text>
</comment>
<dbReference type="Gene3D" id="3.40.640.10">
    <property type="entry name" value="Type I PLP-dependent aspartate aminotransferase-like (Major domain)"/>
    <property type="match status" value="1"/>
</dbReference>
<dbReference type="Pfam" id="PF00155">
    <property type="entry name" value="Aminotran_1_2"/>
    <property type="match status" value="1"/>
</dbReference>
<dbReference type="InterPro" id="IPR015421">
    <property type="entry name" value="PyrdxlP-dep_Trfase_major"/>
</dbReference>
<dbReference type="InterPro" id="IPR015424">
    <property type="entry name" value="PyrdxlP-dep_Trfase"/>
</dbReference>
<keyword evidence="4 6" id="KW-0808">Transferase</keyword>
<dbReference type="NCBIfam" id="NF005744">
    <property type="entry name" value="PRK07568.1"/>
    <property type="match status" value="1"/>
</dbReference>
<dbReference type="PROSITE" id="PS00105">
    <property type="entry name" value="AA_TRANSFER_CLASS_1"/>
    <property type="match status" value="1"/>
</dbReference>
<dbReference type="InterPro" id="IPR004838">
    <property type="entry name" value="NHTrfase_class1_PyrdxlP-BS"/>
</dbReference>
<dbReference type="RefSeq" id="WP_027290151.1">
    <property type="nucleotide sequence ID" value="NZ_DBEWVC010000048.1"/>
</dbReference>
<protein>
    <recommendedName>
        <fullName evidence="6">Aminotransferase</fullName>
        <ecNumber evidence="6">2.6.1.-</ecNumber>
    </recommendedName>
</protein>
<dbReference type="GO" id="GO:0006520">
    <property type="term" value="P:amino acid metabolic process"/>
    <property type="evidence" value="ECO:0007669"/>
    <property type="project" value="InterPro"/>
</dbReference>
<evidence type="ECO:0000256" key="5">
    <source>
        <dbReference type="ARBA" id="ARBA00022898"/>
    </source>
</evidence>
<evidence type="ECO:0000256" key="3">
    <source>
        <dbReference type="ARBA" id="ARBA00022576"/>
    </source>
</evidence>
<dbReference type="InterPro" id="IPR015422">
    <property type="entry name" value="PyrdxlP-dep_Trfase_small"/>
</dbReference>
<dbReference type="InterPro" id="IPR004839">
    <property type="entry name" value="Aminotransferase_I/II_large"/>
</dbReference>
<keyword evidence="3 6" id="KW-0032">Aminotransferase</keyword>
<evidence type="ECO:0000259" key="7">
    <source>
        <dbReference type="Pfam" id="PF00155"/>
    </source>
</evidence>
<keyword evidence="5" id="KW-0663">Pyridoxal phosphate</keyword>
<dbReference type="PANTHER" id="PTHR46383:SF2">
    <property type="entry name" value="AMINOTRANSFERASE"/>
    <property type="match status" value="1"/>
</dbReference>